<dbReference type="AlphaFoldDB" id="A0A098S5E2"/>
<organism evidence="1 2">
    <name type="scientific">Phaeodactylibacter xiamenensis</name>
    <dbReference type="NCBI Taxonomy" id="1524460"/>
    <lineage>
        <taxon>Bacteria</taxon>
        <taxon>Pseudomonadati</taxon>
        <taxon>Bacteroidota</taxon>
        <taxon>Saprospiria</taxon>
        <taxon>Saprospirales</taxon>
        <taxon>Haliscomenobacteraceae</taxon>
        <taxon>Phaeodactylibacter</taxon>
    </lineage>
</organism>
<name>A0A098S5E2_9BACT</name>
<dbReference type="RefSeq" id="WP_044223690.1">
    <property type="nucleotide sequence ID" value="NZ_JBKAGJ010000008.1"/>
</dbReference>
<dbReference type="PIRSF" id="PIRSF008505">
    <property type="entry name" value="UCP008505"/>
    <property type="match status" value="1"/>
</dbReference>
<reference evidence="1 2" key="1">
    <citation type="journal article" date="2014" name="Int. J. Syst. Evol. Microbiol.">
        <title>Phaeodactylibacter xiamenensis gen. nov., sp. nov., a member of the family Saprospiraceae isolated from the marine alga Phaeodactylum tricornutum.</title>
        <authorList>
            <person name="Chen Z.Jr."/>
            <person name="Lei X."/>
            <person name="Lai Q."/>
            <person name="Li Y."/>
            <person name="Zhang B."/>
            <person name="Zhang J."/>
            <person name="Zhang H."/>
            <person name="Yang L."/>
            <person name="Zheng W."/>
            <person name="Tian Y."/>
            <person name="Yu Z."/>
            <person name="Xu H.Jr."/>
            <person name="Zheng T."/>
        </authorList>
    </citation>
    <scope>NUCLEOTIDE SEQUENCE [LARGE SCALE GENOMIC DNA]</scope>
    <source>
        <strain evidence="1 2">KD52</strain>
    </source>
</reference>
<dbReference type="SUPFAM" id="SSF88723">
    <property type="entry name" value="PIN domain-like"/>
    <property type="match status" value="1"/>
</dbReference>
<dbReference type="EMBL" id="JPOS01000039">
    <property type="protein sequence ID" value="KGE87033.1"/>
    <property type="molecule type" value="Genomic_DNA"/>
</dbReference>
<gene>
    <name evidence="1" type="ORF">IX84_18615</name>
</gene>
<comment type="caution">
    <text evidence="1">The sequence shown here is derived from an EMBL/GenBank/DDBJ whole genome shotgun (WGS) entry which is preliminary data.</text>
</comment>
<dbReference type="OrthoDB" id="3231195at2"/>
<dbReference type="Proteomes" id="UP000029736">
    <property type="component" value="Unassembled WGS sequence"/>
</dbReference>
<proteinExistence type="predicted"/>
<protein>
    <submittedName>
        <fullName evidence="1">Uncharacterized protein</fullName>
    </submittedName>
</protein>
<dbReference type="InterPro" id="IPR029060">
    <property type="entry name" value="PIN-like_dom_sf"/>
</dbReference>
<dbReference type="Pfam" id="PF14367">
    <property type="entry name" value="DUF4411"/>
    <property type="match status" value="1"/>
</dbReference>
<accession>A0A098S5E2</accession>
<dbReference type="STRING" id="1524460.IX84_18615"/>
<dbReference type="InterPro" id="IPR016541">
    <property type="entry name" value="UCP008505"/>
</dbReference>
<evidence type="ECO:0000313" key="2">
    <source>
        <dbReference type="Proteomes" id="UP000029736"/>
    </source>
</evidence>
<evidence type="ECO:0000313" key="1">
    <source>
        <dbReference type="EMBL" id="KGE87033.1"/>
    </source>
</evidence>
<sequence>MPDYILDANVFIQAQNGPYNMDVFPAFWEWIDQQTQAGIIASSTLVFDEIQGEGPLQDWIKSRKKSGLFITPSKDAQEKIAEITTYVLQNYDRALGEFFLSGADPWIIAEAYAQDAKVVTMEKLVPPNSKKVKIPNICRAFEVEWLDTYQLLSELGARFTL</sequence>
<keyword evidence="2" id="KW-1185">Reference proteome</keyword>